<dbReference type="Pfam" id="PF00545">
    <property type="entry name" value="Ribonuclease"/>
    <property type="match status" value="1"/>
</dbReference>
<dbReference type="RefSeq" id="WP_075730215.1">
    <property type="nucleotide sequence ID" value="NZ_BJNB01000023.1"/>
</dbReference>
<dbReference type="OrthoDB" id="5326845at2"/>
<keyword evidence="2" id="KW-0378">Hydrolase</keyword>
<dbReference type="STRING" id="28028.CFLV_08850"/>
<dbReference type="SUPFAM" id="SSF53933">
    <property type="entry name" value="Microbial ribonucleases"/>
    <property type="match status" value="1"/>
</dbReference>
<reference evidence="6 8" key="2">
    <citation type="submission" date="2019-06" db="EMBL/GenBank/DDBJ databases">
        <title>Whole genome shotgun sequence of Corynebacterium flavescens NBRC 14136.</title>
        <authorList>
            <person name="Hosoyama A."/>
            <person name="Uohara A."/>
            <person name="Ohji S."/>
            <person name="Ichikawa N."/>
        </authorList>
    </citation>
    <scope>NUCLEOTIDE SEQUENCE [LARGE SCALE GENOMIC DNA]</scope>
    <source>
        <strain evidence="6 8">NBRC 14136</strain>
    </source>
</reference>
<dbReference type="KEGG" id="cfc:CFLV_08850"/>
<dbReference type="GO" id="GO:0016787">
    <property type="term" value="F:hydrolase activity"/>
    <property type="evidence" value="ECO:0007669"/>
    <property type="project" value="UniProtKB-KW"/>
</dbReference>
<keyword evidence="7" id="KW-1185">Reference proteome</keyword>
<feature type="region of interest" description="Disordered" evidence="3">
    <location>
        <begin position="38"/>
        <end position="83"/>
    </location>
</feature>
<keyword evidence="1" id="KW-0540">Nuclease</keyword>
<dbReference type="EMBL" id="BJNB01000023">
    <property type="protein sequence ID" value="GEB98071.1"/>
    <property type="molecule type" value="Genomic_DNA"/>
</dbReference>
<feature type="compositionally biased region" description="Low complexity" evidence="3">
    <location>
        <begin position="38"/>
        <end position="56"/>
    </location>
</feature>
<dbReference type="InterPro" id="IPR016191">
    <property type="entry name" value="Ribonuclease/ribotoxin"/>
</dbReference>
<feature type="transmembrane region" description="Helical" evidence="4">
    <location>
        <begin position="12"/>
        <end position="29"/>
    </location>
</feature>
<keyword evidence="4" id="KW-1133">Transmembrane helix</keyword>
<organism evidence="5 7">
    <name type="scientific">Corynebacterium flavescens</name>
    <dbReference type="NCBI Taxonomy" id="28028"/>
    <lineage>
        <taxon>Bacteria</taxon>
        <taxon>Bacillati</taxon>
        <taxon>Actinomycetota</taxon>
        <taxon>Actinomycetes</taxon>
        <taxon>Mycobacteriales</taxon>
        <taxon>Corynebacteriaceae</taxon>
        <taxon>Corynebacterium</taxon>
    </lineage>
</organism>
<evidence type="ECO:0000313" key="8">
    <source>
        <dbReference type="Proteomes" id="UP000315353"/>
    </source>
</evidence>
<dbReference type="GeneID" id="82880814"/>
<proteinExistence type="predicted"/>
<dbReference type="Proteomes" id="UP000185479">
    <property type="component" value="Chromosome"/>
</dbReference>
<sequence>MAQSRSPRKSVPAAIGAAVLVLVGGYFGIDFATDSGAKSASEASSSATAITASSPAHKPSTARSPKTEPTAAGGFPSCPLSSLPAQAEDTAADILAGGPFEHPDNDNVRFGNYEGTLPRQSRNYYREYTVDTPGINHRGAKRIVTGGGTETDPEVWYYTDDHYESFCAIPDAEY</sequence>
<evidence type="ECO:0000313" key="7">
    <source>
        <dbReference type="Proteomes" id="UP000185479"/>
    </source>
</evidence>
<evidence type="ECO:0000256" key="4">
    <source>
        <dbReference type="SAM" id="Phobius"/>
    </source>
</evidence>
<dbReference type="GO" id="GO:0003723">
    <property type="term" value="F:RNA binding"/>
    <property type="evidence" value="ECO:0007669"/>
    <property type="project" value="InterPro"/>
</dbReference>
<evidence type="ECO:0000256" key="2">
    <source>
        <dbReference type="ARBA" id="ARBA00022801"/>
    </source>
</evidence>
<accession>A0A1L7CN88</accession>
<gene>
    <name evidence="6" type="ORF">CFL01nite_15660</name>
    <name evidence="5" type="ORF">CFLV_08850</name>
</gene>
<evidence type="ECO:0000313" key="6">
    <source>
        <dbReference type="EMBL" id="GEB98071.1"/>
    </source>
</evidence>
<name>A0A1L7CN88_CORFL</name>
<dbReference type="Proteomes" id="UP000315353">
    <property type="component" value="Unassembled WGS sequence"/>
</dbReference>
<dbReference type="GO" id="GO:0004521">
    <property type="term" value="F:RNA endonuclease activity"/>
    <property type="evidence" value="ECO:0007669"/>
    <property type="project" value="InterPro"/>
</dbReference>
<evidence type="ECO:0000256" key="3">
    <source>
        <dbReference type="SAM" id="MobiDB-lite"/>
    </source>
</evidence>
<keyword evidence="4" id="KW-0472">Membrane</keyword>
<dbReference type="InterPro" id="IPR000026">
    <property type="entry name" value="N1-like"/>
</dbReference>
<keyword evidence="4" id="KW-0812">Transmembrane</keyword>
<evidence type="ECO:0000256" key="1">
    <source>
        <dbReference type="ARBA" id="ARBA00022722"/>
    </source>
</evidence>
<dbReference type="EMBL" id="CP009246">
    <property type="protein sequence ID" value="APT87288.1"/>
    <property type="molecule type" value="Genomic_DNA"/>
</dbReference>
<dbReference type="AlphaFoldDB" id="A0A1L7CN88"/>
<reference evidence="5 7" key="1">
    <citation type="submission" date="2014-08" db="EMBL/GenBank/DDBJ databases">
        <title>Complete genome sequence of Corynebacterium flavescens OJ8(T)(=DSM 20296(T)), isolated from cheese.</title>
        <authorList>
            <person name="Ruckert C."/>
            <person name="Albersmeier A."/>
            <person name="Winkler A."/>
            <person name="Kalinowski J."/>
        </authorList>
    </citation>
    <scope>NUCLEOTIDE SEQUENCE [LARGE SCALE GENOMIC DNA]</scope>
    <source>
        <strain evidence="5 7">OJ8</strain>
    </source>
</reference>
<dbReference type="Gene3D" id="3.10.450.30">
    <property type="entry name" value="Microbial ribonucleases"/>
    <property type="match status" value="1"/>
</dbReference>
<evidence type="ECO:0000313" key="5">
    <source>
        <dbReference type="EMBL" id="APT87288.1"/>
    </source>
</evidence>
<protein>
    <submittedName>
        <fullName evidence="5">Ribonuclease</fullName>
    </submittedName>
</protein>